<gene>
    <name evidence="2" type="ORF">BOKJ2_LOCUS4086</name>
</gene>
<feature type="compositionally biased region" description="Basic residues" evidence="1">
    <location>
        <begin position="24"/>
        <end position="36"/>
    </location>
</feature>
<evidence type="ECO:0000256" key="1">
    <source>
        <dbReference type="SAM" id="MobiDB-lite"/>
    </source>
</evidence>
<name>A0A811KB89_9BILA</name>
<feature type="region of interest" description="Disordered" evidence="1">
    <location>
        <begin position="75"/>
        <end position="104"/>
    </location>
</feature>
<dbReference type="Proteomes" id="UP000783686">
    <property type="component" value="Unassembled WGS sequence"/>
</dbReference>
<feature type="region of interest" description="Disordered" evidence="1">
    <location>
        <begin position="1"/>
        <end position="57"/>
    </location>
</feature>
<dbReference type="EMBL" id="CAJFCW020000002">
    <property type="protein sequence ID" value="CAG9095276.1"/>
    <property type="molecule type" value="Genomic_DNA"/>
</dbReference>
<feature type="compositionally biased region" description="Basic residues" evidence="1">
    <location>
        <begin position="80"/>
        <end position="94"/>
    </location>
</feature>
<accession>A0A811KB89</accession>
<protein>
    <submittedName>
        <fullName evidence="2">Uncharacterized protein</fullName>
    </submittedName>
</protein>
<reference evidence="2" key="1">
    <citation type="submission" date="2020-09" db="EMBL/GenBank/DDBJ databases">
        <authorList>
            <person name="Kikuchi T."/>
        </authorList>
    </citation>
    <scope>NUCLEOTIDE SEQUENCE</scope>
    <source>
        <strain evidence="2">SH1</strain>
    </source>
</reference>
<sequence>MTGRKKSAIASKNNLKKANGNNYKHQKALRNGKKYQKPTTRDVTHDKAKKSTEISVSEDEKYAKRNLGLIEARKHQKEVQKRRRNALLATKRRSGSQAKEKRFV</sequence>
<organism evidence="2 3">
    <name type="scientific">Bursaphelenchus okinawaensis</name>
    <dbReference type="NCBI Taxonomy" id="465554"/>
    <lineage>
        <taxon>Eukaryota</taxon>
        <taxon>Metazoa</taxon>
        <taxon>Ecdysozoa</taxon>
        <taxon>Nematoda</taxon>
        <taxon>Chromadorea</taxon>
        <taxon>Rhabditida</taxon>
        <taxon>Tylenchina</taxon>
        <taxon>Tylenchomorpha</taxon>
        <taxon>Aphelenchoidea</taxon>
        <taxon>Aphelenchoididae</taxon>
        <taxon>Bursaphelenchus</taxon>
    </lineage>
</organism>
<evidence type="ECO:0000313" key="3">
    <source>
        <dbReference type="Proteomes" id="UP000614601"/>
    </source>
</evidence>
<dbReference type="EMBL" id="CAJFDH010000002">
    <property type="protein sequence ID" value="CAD5212205.1"/>
    <property type="molecule type" value="Genomic_DNA"/>
</dbReference>
<dbReference type="Proteomes" id="UP000614601">
    <property type="component" value="Unassembled WGS sequence"/>
</dbReference>
<dbReference type="AlphaFoldDB" id="A0A811KB89"/>
<proteinExistence type="predicted"/>
<keyword evidence="3" id="KW-1185">Reference proteome</keyword>
<evidence type="ECO:0000313" key="2">
    <source>
        <dbReference type="EMBL" id="CAD5212205.1"/>
    </source>
</evidence>
<feature type="compositionally biased region" description="Basic and acidic residues" evidence="1">
    <location>
        <begin position="39"/>
        <end position="57"/>
    </location>
</feature>
<comment type="caution">
    <text evidence="2">The sequence shown here is derived from an EMBL/GenBank/DDBJ whole genome shotgun (WGS) entry which is preliminary data.</text>
</comment>